<evidence type="ECO:0000256" key="2">
    <source>
        <dbReference type="ARBA" id="ARBA00004123"/>
    </source>
</evidence>
<gene>
    <name evidence="5" type="ORF">HPB51_010422</name>
</gene>
<dbReference type="Pfam" id="PF13359">
    <property type="entry name" value="DDE_Tnp_4"/>
    <property type="match status" value="1"/>
</dbReference>
<evidence type="ECO:0000256" key="3">
    <source>
        <dbReference type="ARBA" id="ARBA00022723"/>
    </source>
</evidence>
<dbReference type="InterPro" id="IPR027806">
    <property type="entry name" value="HARBI1_dom"/>
</dbReference>
<evidence type="ECO:0000259" key="4">
    <source>
        <dbReference type="Pfam" id="PF13359"/>
    </source>
</evidence>
<name>A0A9J6F2W9_RHIMP</name>
<comment type="cofactor">
    <cofactor evidence="1">
        <name>a divalent metal cation</name>
        <dbReference type="ChEBI" id="CHEBI:60240"/>
    </cofactor>
</comment>
<comment type="caution">
    <text evidence="5">The sequence shown here is derived from an EMBL/GenBank/DDBJ whole genome shotgun (WGS) entry which is preliminary data.</text>
</comment>
<dbReference type="GO" id="GO:0005634">
    <property type="term" value="C:nucleus"/>
    <property type="evidence" value="ECO:0007669"/>
    <property type="project" value="UniProtKB-SubCell"/>
</dbReference>
<dbReference type="Proteomes" id="UP000821866">
    <property type="component" value="Chromosome 1"/>
</dbReference>
<evidence type="ECO:0000313" key="5">
    <source>
        <dbReference type="EMBL" id="KAH8040456.1"/>
    </source>
</evidence>
<evidence type="ECO:0000256" key="1">
    <source>
        <dbReference type="ARBA" id="ARBA00001968"/>
    </source>
</evidence>
<dbReference type="AlphaFoldDB" id="A0A9J6F2W9"/>
<sequence length="351" mass="39992">MKDCQDDFKSRNRRNNLVFYGFPDIENETEANWEEALEPIAPGTYPGNPEGPRKRVTSRCPSPDLDVASGFRGFLIGVPTKAPQDHIKFIVCLPQPHLFNSYNSGMGGVDLHDQTVNNFRICIHGRKWWWPLFTQDIPLRGPVILAKAADFALQLDYDNFTASDGWFIYVDVGHSGSDSDGGIFSSCDLQKNILPRALGLPPVSTVGNEGPLPYFFVGDEAFPLKEYMMWPYARRTLHEDDDKSYERRVFNYRMSRARHTIENTFGILAQRWRVLCRPIRHSPLPIAHLVPQTARIGKDIFPLEAGGMRKQPAEHSYHQGLPAAMLRGVDTSLLSHIRGTFRFRCMAWSRR</sequence>
<comment type="subcellular location">
    <subcellularLocation>
        <location evidence="2">Nucleus</location>
    </subcellularLocation>
</comment>
<keyword evidence="6" id="KW-1185">Reference proteome</keyword>
<protein>
    <recommendedName>
        <fullName evidence="4">DDE Tnp4 domain-containing protein</fullName>
    </recommendedName>
</protein>
<feature type="domain" description="DDE Tnp4" evidence="4">
    <location>
        <begin position="161"/>
        <end position="287"/>
    </location>
</feature>
<evidence type="ECO:0000313" key="6">
    <source>
        <dbReference type="Proteomes" id="UP000821866"/>
    </source>
</evidence>
<dbReference type="InterPro" id="IPR009057">
    <property type="entry name" value="Homeodomain-like_sf"/>
</dbReference>
<organism evidence="5 6">
    <name type="scientific">Rhipicephalus microplus</name>
    <name type="common">Cattle tick</name>
    <name type="synonym">Boophilus microplus</name>
    <dbReference type="NCBI Taxonomy" id="6941"/>
    <lineage>
        <taxon>Eukaryota</taxon>
        <taxon>Metazoa</taxon>
        <taxon>Ecdysozoa</taxon>
        <taxon>Arthropoda</taxon>
        <taxon>Chelicerata</taxon>
        <taxon>Arachnida</taxon>
        <taxon>Acari</taxon>
        <taxon>Parasitiformes</taxon>
        <taxon>Ixodida</taxon>
        <taxon>Ixodoidea</taxon>
        <taxon>Ixodidae</taxon>
        <taxon>Rhipicephalinae</taxon>
        <taxon>Rhipicephalus</taxon>
        <taxon>Boophilus</taxon>
    </lineage>
</organism>
<reference evidence="5" key="2">
    <citation type="submission" date="2021-09" db="EMBL/GenBank/DDBJ databases">
        <authorList>
            <person name="Jia N."/>
            <person name="Wang J."/>
            <person name="Shi W."/>
            <person name="Du L."/>
            <person name="Sun Y."/>
            <person name="Zhan W."/>
            <person name="Jiang J."/>
            <person name="Wang Q."/>
            <person name="Zhang B."/>
            <person name="Ji P."/>
            <person name="Sakyi L.B."/>
            <person name="Cui X."/>
            <person name="Yuan T."/>
            <person name="Jiang B."/>
            <person name="Yang W."/>
            <person name="Lam T.T.-Y."/>
            <person name="Chang Q."/>
            <person name="Ding S."/>
            <person name="Wang X."/>
            <person name="Zhu J."/>
            <person name="Ruan X."/>
            <person name="Zhao L."/>
            <person name="Wei J."/>
            <person name="Que T."/>
            <person name="Du C."/>
            <person name="Cheng J."/>
            <person name="Dai P."/>
            <person name="Han X."/>
            <person name="Huang E."/>
            <person name="Gao Y."/>
            <person name="Liu J."/>
            <person name="Shao H."/>
            <person name="Ye R."/>
            <person name="Li L."/>
            <person name="Wei W."/>
            <person name="Wang X."/>
            <person name="Wang C."/>
            <person name="Huo Q."/>
            <person name="Li W."/>
            <person name="Guo W."/>
            <person name="Chen H."/>
            <person name="Chen S."/>
            <person name="Zhou L."/>
            <person name="Zhou L."/>
            <person name="Ni X."/>
            <person name="Tian J."/>
            <person name="Zhou Y."/>
            <person name="Sheng Y."/>
            <person name="Liu T."/>
            <person name="Pan Y."/>
            <person name="Xia L."/>
            <person name="Li J."/>
            <person name="Zhao F."/>
            <person name="Cao W."/>
        </authorList>
    </citation>
    <scope>NUCLEOTIDE SEQUENCE</scope>
    <source>
        <strain evidence="5">Rmic-2018</strain>
        <tissue evidence="5">Larvae</tissue>
    </source>
</reference>
<accession>A0A9J6F2W9</accession>
<proteinExistence type="predicted"/>
<dbReference type="SUPFAM" id="SSF46689">
    <property type="entry name" value="Homeodomain-like"/>
    <property type="match status" value="1"/>
</dbReference>
<dbReference type="GO" id="GO:0046872">
    <property type="term" value="F:metal ion binding"/>
    <property type="evidence" value="ECO:0007669"/>
    <property type="project" value="UniProtKB-KW"/>
</dbReference>
<dbReference type="Gene3D" id="1.10.10.60">
    <property type="entry name" value="Homeodomain-like"/>
    <property type="match status" value="1"/>
</dbReference>
<dbReference type="VEuPathDB" id="VectorBase:LOC119161077"/>
<reference evidence="5" key="1">
    <citation type="journal article" date="2020" name="Cell">
        <title>Large-Scale Comparative Analyses of Tick Genomes Elucidate Their Genetic Diversity and Vector Capacities.</title>
        <authorList>
            <consortium name="Tick Genome and Microbiome Consortium (TIGMIC)"/>
            <person name="Jia N."/>
            <person name="Wang J."/>
            <person name="Shi W."/>
            <person name="Du L."/>
            <person name="Sun Y."/>
            <person name="Zhan W."/>
            <person name="Jiang J.F."/>
            <person name="Wang Q."/>
            <person name="Zhang B."/>
            <person name="Ji P."/>
            <person name="Bell-Sakyi L."/>
            <person name="Cui X.M."/>
            <person name="Yuan T.T."/>
            <person name="Jiang B.G."/>
            <person name="Yang W.F."/>
            <person name="Lam T.T."/>
            <person name="Chang Q.C."/>
            <person name="Ding S.J."/>
            <person name="Wang X.J."/>
            <person name="Zhu J.G."/>
            <person name="Ruan X.D."/>
            <person name="Zhao L."/>
            <person name="Wei J.T."/>
            <person name="Ye R.Z."/>
            <person name="Que T.C."/>
            <person name="Du C.H."/>
            <person name="Zhou Y.H."/>
            <person name="Cheng J.X."/>
            <person name="Dai P.F."/>
            <person name="Guo W.B."/>
            <person name="Han X.H."/>
            <person name="Huang E.J."/>
            <person name="Li L.F."/>
            <person name="Wei W."/>
            <person name="Gao Y.C."/>
            <person name="Liu J.Z."/>
            <person name="Shao H.Z."/>
            <person name="Wang X."/>
            <person name="Wang C.C."/>
            <person name="Yang T.C."/>
            <person name="Huo Q.B."/>
            <person name="Li W."/>
            <person name="Chen H.Y."/>
            <person name="Chen S.E."/>
            <person name="Zhou L.G."/>
            <person name="Ni X.B."/>
            <person name="Tian J.H."/>
            <person name="Sheng Y."/>
            <person name="Liu T."/>
            <person name="Pan Y.S."/>
            <person name="Xia L.Y."/>
            <person name="Li J."/>
            <person name="Zhao F."/>
            <person name="Cao W.C."/>
        </authorList>
    </citation>
    <scope>NUCLEOTIDE SEQUENCE</scope>
    <source>
        <strain evidence="5">Rmic-2018</strain>
    </source>
</reference>
<keyword evidence="3" id="KW-0479">Metal-binding</keyword>
<dbReference type="EMBL" id="JABSTU010000001">
    <property type="protein sequence ID" value="KAH8040456.1"/>
    <property type="molecule type" value="Genomic_DNA"/>
</dbReference>